<feature type="region of interest" description="Disordered" evidence="1">
    <location>
        <begin position="114"/>
        <end position="180"/>
    </location>
</feature>
<reference evidence="2 3" key="1">
    <citation type="submission" date="2016-07" db="EMBL/GenBank/DDBJ databases">
        <title>Pervasive Adenine N6-methylation of Active Genes in Fungi.</title>
        <authorList>
            <consortium name="DOE Joint Genome Institute"/>
            <person name="Mondo S.J."/>
            <person name="Dannebaum R.O."/>
            <person name="Kuo R.C."/>
            <person name="Labutti K."/>
            <person name="Haridas S."/>
            <person name="Kuo A."/>
            <person name="Salamov A."/>
            <person name="Ahrendt S.R."/>
            <person name="Lipzen A."/>
            <person name="Sullivan W."/>
            <person name="Andreopoulos W.B."/>
            <person name="Clum A."/>
            <person name="Lindquist E."/>
            <person name="Daum C."/>
            <person name="Ramamoorthy G.K."/>
            <person name="Gryganskyi A."/>
            <person name="Culley D."/>
            <person name="Magnuson J.K."/>
            <person name="James T.Y."/>
            <person name="O'Malley M.A."/>
            <person name="Stajich J.E."/>
            <person name="Spatafora J.W."/>
            <person name="Visel A."/>
            <person name="Grigoriev I.V."/>
        </authorList>
    </citation>
    <scope>NUCLEOTIDE SEQUENCE [LARGE SCALE GENOMIC DNA]</scope>
    <source>
        <strain evidence="2 3">PL171</strain>
    </source>
</reference>
<evidence type="ECO:0000256" key="1">
    <source>
        <dbReference type="SAM" id="MobiDB-lite"/>
    </source>
</evidence>
<dbReference type="Proteomes" id="UP000193411">
    <property type="component" value="Unassembled WGS sequence"/>
</dbReference>
<feature type="compositionally biased region" description="Basic and acidic residues" evidence="1">
    <location>
        <begin position="144"/>
        <end position="153"/>
    </location>
</feature>
<evidence type="ECO:0000313" key="3">
    <source>
        <dbReference type="Proteomes" id="UP000193411"/>
    </source>
</evidence>
<keyword evidence="3" id="KW-1185">Reference proteome</keyword>
<sequence length="180" mass="19146">MHVAQPTSPQYPGAMTTVRTKTYSLHFPALTFAAVDPRSPTILRFVQGACNNHGPFRIGGLGLGSCGQTCLAANSRCKKTTRTLRTKHKTLFSKKFWTAAQVRSLIPASLLTTAGEDSATEGDTSDSEADCNDGHATCHSTATKPHDAYRDVTKPASTTTTPPPSTAIPTSTSTVRPTRP</sequence>
<gene>
    <name evidence="2" type="ORF">BCR44DRAFT_1246281</name>
</gene>
<feature type="compositionally biased region" description="Acidic residues" evidence="1">
    <location>
        <begin position="118"/>
        <end position="131"/>
    </location>
</feature>
<feature type="compositionally biased region" description="Low complexity" evidence="1">
    <location>
        <begin position="167"/>
        <end position="180"/>
    </location>
</feature>
<protein>
    <submittedName>
        <fullName evidence="2">Uncharacterized protein</fullName>
    </submittedName>
</protein>
<organism evidence="2 3">
    <name type="scientific">Catenaria anguillulae PL171</name>
    <dbReference type="NCBI Taxonomy" id="765915"/>
    <lineage>
        <taxon>Eukaryota</taxon>
        <taxon>Fungi</taxon>
        <taxon>Fungi incertae sedis</taxon>
        <taxon>Blastocladiomycota</taxon>
        <taxon>Blastocladiomycetes</taxon>
        <taxon>Blastocladiales</taxon>
        <taxon>Catenariaceae</taxon>
        <taxon>Catenaria</taxon>
    </lineage>
</organism>
<accession>A0A1Y2HXK9</accession>
<evidence type="ECO:0000313" key="2">
    <source>
        <dbReference type="EMBL" id="ORZ39365.1"/>
    </source>
</evidence>
<comment type="caution">
    <text evidence="2">The sequence shown here is derived from an EMBL/GenBank/DDBJ whole genome shotgun (WGS) entry which is preliminary data.</text>
</comment>
<dbReference type="AlphaFoldDB" id="A0A1Y2HXK9"/>
<dbReference type="EMBL" id="MCFL01000005">
    <property type="protein sequence ID" value="ORZ39365.1"/>
    <property type="molecule type" value="Genomic_DNA"/>
</dbReference>
<name>A0A1Y2HXK9_9FUNG</name>
<proteinExistence type="predicted"/>